<keyword evidence="2 3" id="KW-0175">Coiled coil</keyword>
<dbReference type="PANTHER" id="PTHR16650:SF6">
    <property type="entry name" value="GH21622P"/>
    <property type="match status" value="1"/>
</dbReference>
<evidence type="ECO:0000256" key="1">
    <source>
        <dbReference type="ARBA" id="ARBA00010229"/>
    </source>
</evidence>
<proteinExistence type="inferred from homology"/>
<feature type="coiled-coil region" evidence="3">
    <location>
        <begin position="147"/>
        <end position="238"/>
    </location>
</feature>
<protein>
    <recommendedName>
        <fullName evidence="5">Lebercilin domain-containing protein</fullName>
    </recommendedName>
</protein>
<evidence type="ECO:0000256" key="3">
    <source>
        <dbReference type="SAM" id="Coils"/>
    </source>
</evidence>
<dbReference type="AlphaFoldDB" id="A0A1B6CW02"/>
<dbReference type="InterPro" id="IPR028933">
    <property type="entry name" value="Lebercilin_dom"/>
</dbReference>
<feature type="region of interest" description="Disordered" evidence="4">
    <location>
        <begin position="554"/>
        <end position="575"/>
    </location>
</feature>
<name>A0A1B6CW02_9HEMI</name>
<accession>A0A1B6CW02</accession>
<dbReference type="EMBL" id="GEDC01017529">
    <property type="protein sequence ID" value="JAS19769.1"/>
    <property type="molecule type" value="Transcribed_RNA"/>
</dbReference>
<evidence type="ECO:0000313" key="7">
    <source>
        <dbReference type="EMBL" id="JAS19769.1"/>
    </source>
</evidence>
<feature type="compositionally biased region" description="Polar residues" evidence="4">
    <location>
        <begin position="347"/>
        <end position="357"/>
    </location>
</feature>
<feature type="compositionally biased region" description="Basic and acidic residues" evidence="4">
    <location>
        <begin position="554"/>
        <end position="564"/>
    </location>
</feature>
<dbReference type="Pfam" id="PF15619">
    <property type="entry name" value="Lebercilin"/>
    <property type="match status" value="1"/>
</dbReference>
<evidence type="ECO:0000259" key="5">
    <source>
        <dbReference type="Pfam" id="PF15619"/>
    </source>
</evidence>
<evidence type="ECO:0000313" key="6">
    <source>
        <dbReference type="EMBL" id="JAS17682.1"/>
    </source>
</evidence>
<feature type="compositionally biased region" description="Low complexity" evidence="4">
    <location>
        <begin position="417"/>
        <end position="426"/>
    </location>
</feature>
<dbReference type="GO" id="GO:0005930">
    <property type="term" value="C:axoneme"/>
    <property type="evidence" value="ECO:0007669"/>
    <property type="project" value="TreeGrafter"/>
</dbReference>
<gene>
    <name evidence="6" type="ORF">g.10355</name>
    <name evidence="7" type="ORF">g.10356</name>
</gene>
<dbReference type="InterPro" id="IPR026188">
    <property type="entry name" value="Lebercilin-like"/>
</dbReference>
<evidence type="ECO:0000256" key="2">
    <source>
        <dbReference type="ARBA" id="ARBA00023054"/>
    </source>
</evidence>
<dbReference type="GO" id="GO:0042073">
    <property type="term" value="P:intraciliary transport"/>
    <property type="evidence" value="ECO:0007669"/>
    <property type="project" value="TreeGrafter"/>
</dbReference>
<feature type="domain" description="Lebercilin" evidence="5">
    <location>
        <begin position="87"/>
        <end position="272"/>
    </location>
</feature>
<feature type="compositionally biased region" description="Polar residues" evidence="4">
    <location>
        <begin position="317"/>
        <end position="332"/>
    </location>
</feature>
<comment type="similarity">
    <text evidence="1">Belongs to the LCA5 family.</text>
</comment>
<dbReference type="EMBL" id="GEDC01019616">
    <property type="protein sequence ID" value="JAS17682.1"/>
    <property type="molecule type" value="Transcribed_RNA"/>
</dbReference>
<organism evidence="6">
    <name type="scientific">Clastoptera arizonana</name>
    <name type="common">Arizona spittle bug</name>
    <dbReference type="NCBI Taxonomy" id="38151"/>
    <lineage>
        <taxon>Eukaryota</taxon>
        <taxon>Metazoa</taxon>
        <taxon>Ecdysozoa</taxon>
        <taxon>Arthropoda</taxon>
        <taxon>Hexapoda</taxon>
        <taxon>Insecta</taxon>
        <taxon>Pterygota</taxon>
        <taxon>Neoptera</taxon>
        <taxon>Paraneoptera</taxon>
        <taxon>Hemiptera</taxon>
        <taxon>Auchenorrhyncha</taxon>
        <taxon>Cercopoidea</taxon>
        <taxon>Clastopteridae</taxon>
        <taxon>Clastoptera</taxon>
    </lineage>
</organism>
<dbReference type="PANTHER" id="PTHR16650">
    <property type="entry name" value="C21ORF13-RELATED"/>
    <property type="match status" value="1"/>
</dbReference>
<reference evidence="6" key="1">
    <citation type="submission" date="2015-12" db="EMBL/GenBank/DDBJ databases">
        <title>De novo transcriptome assembly of four potential Pierce s Disease insect vectors from Arizona vineyards.</title>
        <authorList>
            <person name="Tassone E.E."/>
        </authorList>
    </citation>
    <scope>NUCLEOTIDE SEQUENCE</scope>
</reference>
<sequence>MEQSTSILRVLTDISEVKSNPGDIKRPLIDVAPHSSSREDLHGVQTTRLLKKNQLNPILGVNNPYRASSHYGSRMYSSSRGKVSDFTQRIMSAKLLRVKELRNQLAVTQHQVNELTNENRLLKTMQKRQETALRKYEGTEARLPQLMQSHNEEMRILTSKLKQLKTQNQKLCEKLKNTETHLNNLQEQHVHLLQLTRDRNLGEREQLANQVQELQASVQEQNDLIQILNRKVDLERKNYKHELSIEVNKRRDVEHKYSMAVRSIDSLKDQIEPMKKPTTNPISPDTHFEFPSISNVQIKEKYINSYIPRHNVRKMHSQSNLSHDPVRSQQNHVMPRAPQESTESRTDTSSQVTNQSGDETDVAFENGSGIHTTDSSKTKMTKIKERVLNKSSHYKLSLNQKSKKDKSSIEDTNAEYSSSLQSSDASLQETFKTESFDSGKSVQRKRLITIPTRRFSIDSSVTNKTDRSISEKTECSQKVDTNSRRNSLSVYESNMDNIQDLLNKDVINKQADNEKSMKDELRELEEKLLIGSNLFRLARKSKFDNKDMLKNDSKHMVRTTSHDSNDDDDDEEKLGDSVSWNELQEKIQAERQQTEAKLEEYYNNIMKTDYNLANDLHDGQKEKLLTALKNIDKETQGRTSSKDSDENLMLRNEKYSDGYSYNFSKTVENLHLGLPAYEKIRIPVVEKMKREEKEYMSTVEANKIKKSDLMKELFGSFNKIEDNGENFTNNSNIQSSNNIKHLVQNVNLHET</sequence>
<feature type="compositionally biased region" description="Basic and acidic residues" evidence="4">
    <location>
        <begin position="374"/>
        <end position="388"/>
    </location>
</feature>
<feature type="region of interest" description="Disordered" evidence="4">
    <location>
        <begin position="315"/>
        <end position="426"/>
    </location>
</feature>
<evidence type="ECO:0000256" key="4">
    <source>
        <dbReference type="SAM" id="MobiDB-lite"/>
    </source>
</evidence>